<dbReference type="AlphaFoldDB" id="A0A1Y1VHS7"/>
<protein>
    <submittedName>
        <fullName evidence="2">Uncharacterized protein</fullName>
    </submittedName>
</protein>
<dbReference type="EMBL" id="MCFH01000009">
    <property type="protein sequence ID" value="ORX55321.1"/>
    <property type="molecule type" value="Genomic_DNA"/>
</dbReference>
<dbReference type="Proteomes" id="UP000193719">
    <property type="component" value="Unassembled WGS sequence"/>
</dbReference>
<feature type="region of interest" description="Disordered" evidence="1">
    <location>
        <begin position="74"/>
        <end position="100"/>
    </location>
</feature>
<feature type="compositionally biased region" description="Low complexity" evidence="1">
    <location>
        <begin position="538"/>
        <end position="561"/>
    </location>
</feature>
<feature type="compositionally biased region" description="Basic residues" evidence="1">
    <location>
        <begin position="75"/>
        <end position="86"/>
    </location>
</feature>
<feature type="region of interest" description="Disordered" evidence="1">
    <location>
        <begin position="311"/>
        <end position="334"/>
    </location>
</feature>
<feature type="region of interest" description="Disordered" evidence="1">
    <location>
        <begin position="506"/>
        <end position="563"/>
    </location>
</feature>
<proteinExistence type="predicted"/>
<feature type="region of interest" description="Disordered" evidence="1">
    <location>
        <begin position="446"/>
        <end position="473"/>
    </location>
</feature>
<keyword evidence="3" id="KW-1185">Reference proteome</keyword>
<dbReference type="OrthoDB" id="10684233at2759"/>
<reference evidence="2 3" key="1">
    <citation type="submission" date="2016-08" db="EMBL/GenBank/DDBJ databases">
        <title>Genomes of anaerobic fungi encode conserved fungal cellulosomes for biomass hydrolysis.</title>
        <authorList>
            <consortium name="DOE Joint Genome Institute"/>
            <person name="Haitjema C.H."/>
            <person name="Gilmore S.P."/>
            <person name="Henske J.K."/>
            <person name="Solomon K.V."/>
            <person name="De Groot R."/>
            <person name="Kuo A."/>
            <person name="Mondo S.J."/>
            <person name="Salamov A.A."/>
            <person name="Labutti K."/>
            <person name="Zhao Z."/>
            <person name="Chiniquy J."/>
            <person name="Barry K."/>
            <person name="Brewer H.M."/>
            <person name="Purvine S.O."/>
            <person name="Wright A.T."/>
            <person name="Boxma B."/>
            <person name="Van Alen T."/>
            <person name="Hackstein J.H."/>
            <person name="Baker S.E."/>
            <person name="Grigoriev I.V."/>
            <person name="O'Malley M.A."/>
        </authorList>
    </citation>
    <scope>NUCLEOTIDE SEQUENCE [LARGE SCALE GENOMIC DNA]</scope>
    <source>
        <strain evidence="3">finn</strain>
    </source>
</reference>
<feature type="region of interest" description="Disordered" evidence="1">
    <location>
        <begin position="113"/>
        <end position="147"/>
    </location>
</feature>
<accession>A0A1Y1VHS7</accession>
<reference evidence="2 3" key="2">
    <citation type="submission" date="2016-08" db="EMBL/GenBank/DDBJ databases">
        <title>Pervasive Adenine N6-methylation of Active Genes in Fungi.</title>
        <authorList>
            <consortium name="DOE Joint Genome Institute"/>
            <person name="Mondo S.J."/>
            <person name="Dannebaum R.O."/>
            <person name="Kuo R.C."/>
            <person name="Labutti K."/>
            <person name="Haridas S."/>
            <person name="Kuo A."/>
            <person name="Salamov A."/>
            <person name="Ahrendt S.R."/>
            <person name="Lipzen A."/>
            <person name="Sullivan W."/>
            <person name="Andreopoulos W.B."/>
            <person name="Clum A."/>
            <person name="Lindquist E."/>
            <person name="Daum C."/>
            <person name="Ramamoorthy G.K."/>
            <person name="Gryganskyi A."/>
            <person name="Culley D."/>
            <person name="Magnuson J.K."/>
            <person name="James T.Y."/>
            <person name="O'Malley M.A."/>
            <person name="Stajich J.E."/>
            <person name="Spatafora J.W."/>
            <person name="Visel A."/>
            <person name="Grigoriev I.V."/>
        </authorList>
    </citation>
    <scope>NUCLEOTIDE SEQUENCE [LARGE SCALE GENOMIC DNA]</scope>
    <source>
        <strain evidence="3">finn</strain>
    </source>
</reference>
<comment type="caution">
    <text evidence="2">The sequence shown here is derived from an EMBL/GenBank/DDBJ whole genome shotgun (WGS) entry which is preliminary data.</text>
</comment>
<evidence type="ECO:0000313" key="3">
    <source>
        <dbReference type="Proteomes" id="UP000193719"/>
    </source>
</evidence>
<sequence length="899" mass="102958">MNHPSDMSKTKQFKLLDGDNPLKFSYHTKEIKITSNSDPLCEKLRSRFFPSVNPLLDKSKKKWSTFGPICLNTDHKKKKNTQKKNIKSSSSLSANPSSKISSRKVKIKYYNDIEVTNPPSPPPNSKNNKNKISNNNRKTLKKPTTKQNNKKFKIACIDDDVINIDIIKKEDNINNENLLKNNVHIIDTSTNHEIITEPELEGDHNNSYSQDYYSSEKFNIDDQESNITENELYSEKIKNESFVESEFIKEGKTDKESDESENLEAIHYKYPDNEDGNPIKKLLNADIHSESSESNNSLLPNENQNFIEPITYDNVDDDDNKKDDSNNNNNNNVLNKETSLLKSLIKSEENISLNNSISIHSFQHKSINSTKAVNSPILSLNSSENIESKNDISILNNINDYDHKEMMIENINNENSYDDNTQNINIPININKNNSDKDENDEIILASSSSSSLNEDTNKSERSRNSSNSSSTFNESFLINRSNILIEKSILLKEKINKSIIDDKDKTNNTITTTTNNNNNNNNNLKKTVKGKNKLKSSKSSCSLKSSSKSNTSPSIIISNDDQIESEDNEEINNIWENTSKISKNTNSISNISKMSIGLETTTHKSSKKQLHDNTNARKMKSKEKINEKKINKELKDECSDTSEIIIGKEQDCPFIKIPGDIIIHDTPIFDNNEDSYKIKNETKEKRKLIYNTLSSLSEISDTIDAVENNIKIFNEEIIEAPSPPKNFTLFKSKSDGVLNNPNRISSLIIKSDEDIQYTILSITSSLRNIQNQTIQEMLESSHFLQPIITSLQSIVTYAKYLLKILNIFIVIRNSRKEKQKLRKTKSDLNITKKSVYHHQTKHIIKNPDTKNDKKLKHQYTDKYKFYKSQINVLLEVMESMINSYYNYMENIEKNVEII</sequence>
<gene>
    <name evidence="2" type="ORF">BCR36DRAFT_368068</name>
</gene>
<feature type="compositionally biased region" description="Low complexity" evidence="1">
    <location>
        <begin position="87"/>
        <end position="100"/>
    </location>
</feature>
<name>A0A1Y1VHS7_9FUNG</name>
<evidence type="ECO:0000313" key="2">
    <source>
        <dbReference type="EMBL" id="ORX55321.1"/>
    </source>
</evidence>
<feature type="compositionally biased region" description="Basic residues" evidence="1">
    <location>
        <begin position="527"/>
        <end position="537"/>
    </location>
</feature>
<evidence type="ECO:0000256" key="1">
    <source>
        <dbReference type="SAM" id="MobiDB-lite"/>
    </source>
</evidence>
<feature type="compositionally biased region" description="Low complexity" evidence="1">
    <location>
        <begin position="508"/>
        <end position="526"/>
    </location>
</feature>
<feature type="compositionally biased region" description="Basic residues" evidence="1">
    <location>
        <begin position="138"/>
        <end position="147"/>
    </location>
</feature>
<feature type="compositionally biased region" description="Low complexity" evidence="1">
    <location>
        <begin position="125"/>
        <end position="136"/>
    </location>
</feature>
<organism evidence="2 3">
    <name type="scientific">Piromyces finnis</name>
    <dbReference type="NCBI Taxonomy" id="1754191"/>
    <lineage>
        <taxon>Eukaryota</taxon>
        <taxon>Fungi</taxon>
        <taxon>Fungi incertae sedis</taxon>
        <taxon>Chytridiomycota</taxon>
        <taxon>Chytridiomycota incertae sedis</taxon>
        <taxon>Neocallimastigomycetes</taxon>
        <taxon>Neocallimastigales</taxon>
        <taxon>Neocallimastigaceae</taxon>
        <taxon>Piromyces</taxon>
    </lineage>
</organism>